<dbReference type="AlphaFoldDB" id="A0A074Y4I6"/>
<keyword evidence="2" id="KW-1185">Reference proteome</keyword>
<reference evidence="1 2" key="1">
    <citation type="journal article" date="2014" name="BMC Genomics">
        <title>Genome sequencing of four Aureobasidium pullulans varieties: biotechnological potential, stress tolerance, and description of new species.</title>
        <authorList>
            <person name="Gostin Ar C."/>
            <person name="Ohm R.A."/>
            <person name="Kogej T."/>
            <person name="Sonjak S."/>
            <person name="Turk M."/>
            <person name="Zajc J."/>
            <person name="Zalar P."/>
            <person name="Grube M."/>
            <person name="Sun H."/>
            <person name="Han J."/>
            <person name="Sharma A."/>
            <person name="Chiniquy J."/>
            <person name="Ngan C.Y."/>
            <person name="Lipzen A."/>
            <person name="Barry K."/>
            <person name="Grigoriev I.V."/>
            <person name="Gunde-Cimerman N."/>
        </authorList>
    </citation>
    <scope>NUCLEOTIDE SEQUENCE [LARGE SCALE GENOMIC DNA]</scope>
    <source>
        <strain evidence="1 2">EXF-150</strain>
    </source>
</reference>
<dbReference type="RefSeq" id="XP_029758018.1">
    <property type="nucleotide sequence ID" value="XM_029910279.1"/>
</dbReference>
<dbReference type="EMBL" id="KL584990">
    <property type="protein sequence ID" value="KEQ81831.1"/>
    <property type="molecule type" value="Genomic_DNA"/>
</dbReference>
<proteinExistence type="predicted"/>
<gene>
    <name evidence="1" type="ORF">M438DRAFT_72121</name>
</gene>
<accession>A0A074Y4I6</accession>
<evidence type="ECO:0000313" key="2">
    <source>
        <dbReference type="Proteomes" id="UP000030706"/>
    </source>
</evidence>
<dbReference type="GeneID" id="40752585"/>
<dbReference type="HOGENOM" id="CLU_2222717_0_0_1"/>
<name>A0A074Y4I6_AURPU</name>
<dbReference type="Proteomes" id="UP000030706">
    <property type="component" value="Unassembled WGS sequence"/>
</dbReference>
<organism evidence="1 2">
    <name type="scientific">Aureobasidium pullulans EXF-150</name>
    <dbReference type="NCBI Taxonomy" id="1043002"/>
    <lineage>
        <taxon>Eukaryota</taxon>
        <taxon>Fungi</taxon>
        <taxon>Dikarya</taxon>
        <taxon>Ascomycota</taxon>
        <taxon>Pezizomycotina</taxon>
        <taxon>Dothideomycetes</taxon>
        <taxon>Dothideomycetidae</taxon>
        <taxon>Dothideales</taxon>
        <taxon>Saccotheciaceae</taxon>
        <taxon>Aureobasidium</taxon>
    </lineage>
</organism>
<sequence length="106" mass="12711">MAKALGKDSLSLFLRNKERANEDAMAPQRPRRKRALITGRNWERYRYQCQDVRSRDACHGEWQAHLKEFPTKANGSYAILKSILRDEWSYRELWWECCVPKFHLLL</sequence>
<protein>
    <submittedName>
        <fullName evidence="1">Uncharacterized protein</fullName>
    </submittedName>
</protein>
<evidence type="ECO:0000313" key="1">
    <source>
        <dbReference type="EMBL" id="KEQ81831.1"/>
    </source>
</evidence>